<proteinExistence type="predicted"/>
<dbReference type="RefSeq" id="XP_018750647.1">
    <property type="nucleotide sequence ID" value="XM_018904851.1"/>
</dbReference>
<evidence type="ECO:0000313" key="2">
    <source>
        <dbReference type="Proteomes" id="UP000009096"/>
    </source>
</evidence>
<keyword evidence="2" id="KW-1185">Reference proteome</keyword>
<dbReference type="Proteomes" id="UP000009096">
    <property type="component" value="Chromosome 3"/>
</dbReference>
<organism evidence="1 2">
    <name type="scientific">Gibberella moniliformis (strain M3125 / FGSC 7600)</name>
    <name type="common">Maize ear and stalk rot fungus</name>
    <name type="synonym">Fusarium verticillioides</name>
    <dbReference type="NCBI Taxonomy" id="334819"/>
    <lineage>
        <taxon>Eukaryota</taxon>
        <taxon>Fungi</taxon>
        <taxon>Dikarya</taxon>
        <taxon>Ascomycota</taxon>
        <taxon>Pezizomycotina</taxon>
        <taxon>Sordariomycetes</taxon>
        <taxon>Hypocreomycetidae</taxon>
        <taxon>Hypocreales</taxon>
        <taxon>Nectriaceae</taxon>
        <taxon>Fusarium</taxon>
        <taxon>Fusarium fujikuroi species complex</taxon>
    </lineage>
</organism>
<evidence type="ECO:0000313" key="1">
    <source>
        <dbReference type="EMBL" id="EWG44456.1"/>
    </source>
</evidence>
<dbReference type="VEuPathDB" id="FungiDB:FVEG_15660"/>
<protein>
    <submittedName>
        <fullName evidence="1">Uncharacterized protein</fullName>
    </submittedName>
</protein>
<dbReference type="KEGG" id="fvr:FVEG_15660"/>
<sequence>MTVCKRTPGECVGSCSLLSHLRVVAWRSQVRWPRSPRHCSAGSTAPRPYPYIPKTLTTLSKSGPAVSVLDPRILNLKPLKSAPKNFLPAGPLFFCRSRVRMRDDILATSRYE</sequence>
<dbReference type="EMBL" id="DS022247">
    <property type="protein sequence ID" value="EWG44456.1"/>
    <property type="molecule type" value="Genomic_DNA"/>
</dbReference>
<name>W7M0H8_GIBM7</name>
<accession>W7M0H8</accession>
<dbReference type="AlphaFoldDB" id="W7M0H8"/>
<reference evidence="1 2" key="1">
    <citation type="journal article" date="2010" name="Nature">
        <title>Comparative genomics reveals mobile pathogenicity chromosomes in Fusarium.</title>
        <authorList>
            <person name="Ma L.J."/>
            <person name="van der Does H.C."/>
            <person name="Borkovich K.A."/>
            <person name="Coleman J.J."/>
            <person name="Daboussi M.J."/>
            <person name="Di Pietro A."/>
            <person name="Dufresne M."/>
            <person name="Freitag M."/>
            <person name="Grabherr M."/>
            <person name="Henrissat B."/>
            <person name="Houterman P.M."/>
            <person name="Kang S."/>
            <person name="Shim W.B."/>
            <person name="Woloshuk C."/>
            <person name="Xie X."/>
            <person name="Xu J.R."/>
            <person name="Antoniw J."/>
            <person name="Baker S.E."/>
            <person name="Bluhm B.H."/>
            <person name="Breakspear A."/>
            <person name="Brown D.W."/>
            <person name="Butchko R.A."/>
            <person name="Chapman S."/>
            <person name="Coulson R."/>
            <person name="Coutinho P.M."/>
            <person name="Danchin E.G."/>
            <person name="Diener A."/>
            <person name="Gale L.R."/>
            <person name="Gardiner D.M."/>
            <person name="Goff S."/>
            <person name="Hammond-Kosack K.E."/>
            <person name="Hilburn K."/>
            <person name="Hua-Van A."/>
            <person name="Jonkers W."/>
            <person name="Kazan K."/>
            <person name="Kodira C.D."/>
            <person name="Koehrsen M."/>
            <person name="Kumar L."/>
            <person name="Lee Y.H."/>
            <person name="Li L."/>
            <person name="Manners J.M."/>
            <person name="Miranda-Saavedra D."/>
            <person name="Mukherjee M."/>
            <person name="Park G."/>
            <person name="Park J."/>
            <person name="Park S.Y."/>
            <person name="Proctor R.H."/>
            <person name="Regev A."/>
            <person name="Ruiz-Roldan M.C."/>
            <person name="Sain D."/>
            <person name="Sakthikumar S."/>
            <person name="Sykes S."/>
            <person name="Schwartz D.C."/>
            <person name="Turgeon B.G."/>
            <person name="Wapinski I."/>
            <person name="Yoder O."/>
            <person name="Young S."/>
            <person name="Zeng Q."/>
            <person name="Zhou S."/>
            <person name="Galagan J."/>
            <person name="Cuomo C.A."/>
            <person name="Kistler H.C."/>
            <person name="Rep M."/>
        </authorList>
    </citation>
    <scope>NUCLEOTIDE SEQUENCE [LARGE SCALE GENOMIC DNA]</scope>
    <source>
        <strain evidence="2">M3125 / FGSC 7600</strain>
    </source>
</reference>
<dbReference type="GeneID" id="30072536"/>
<gene>
    <name evidence="1" type="ORF">FVEG_15660</name>
</gene>